<dbReference type="EMBL" id="BGPR01096228">
    <property type="protein sequence ID" value="GBM41330.1"/>
    <property type="molecule type" value="Genomic_DNA"/>
</dbReference>
<name>A0A4Y2FIC9_ARAVE</name>
<reference evidence="2 3" key="1">
    <citation type="journal article" date="2019" name="Sci. Rep.">
        <title>Orb-weaving spider Araneus ventricosus genome elucidates the spidroin gene catalogue.</title>
        <authorList>
            <person name="Kono N."/>
            <person name="Nakamura H."/>
            <person name="Ohtoshi R."/>
            <person name="Moran D.A.P."/>
            <person name="Shinohara A."/>
            <person name="Yoshida Y."/>
            <person name="Fujiwara M."/>
            <person name="Mori M."/>
            <person name="Tomita M."/>
            <person name="Arakawa K."/>
        </authorList>
    </citation>
    <scope>NUCLEOTIDE SEQUENCE [LARGE SCALE GENOMIC DNA]</scope>
</reference>
<dbReference type="Proteomes" id="UP000499080">
    <property type="component" value="Unassembled WGS sequence"/>
</dbReference>
<feature type="compositionally biased region" description="Polar residues" evidence="1">
    <location>
        <begin position="42"/>
        <end position="51"/>
    </location>
</feature>
<organism evidence="2 3">
    <name type="scientific">Araneus ventricosus</name>
    <name type="common">Orbweaver spider</name>
    <name type="synonym">Epeira ventricosa</name>
    <dbReference type="NCBI Taxonomy" id="182803"/>
    <lineage>
        <taxon>Eukaryota</taxon>
        <taxon>Metazoa</taxon>
        <taxon>Ecdysozoa</taxon>
        <taxon>Arthropoda</taxon>
        <taxon>Chelicerata</taxon>
        <taxon>Arachnida</taxon>
        <taxon>Araneae</taxon>
        <taxon>Araneomorphae</taxon>
        <taxon>Entelegynae</taxon>
        <taxon>Araneoidea</taxon>
        <taxon>Araneidae</taxon>
        <taxon>Araneus</taxon>
    </lineage>
</organism>
<evidence type="ECO:0000313" key="3">
    <source>
        <dbReference type="Proteomes" id="UP000499080"/>
    </source>
</evidence>
<gene>
    <name evidence="2" type="ORF">AVEN_172574_1</name>
</gene>
<evidence type="ECO:0000313" key="2">
    <source>
        <dbReference type="EMBL" id="GBM41330.1"/>
    </source>
</evidence>
<comment type="caution">
    <text evidence="2">The sequence shown here is derived from an EMBL/GenBank/DDBJ whole genome shotgun (WGS) entry which is preliminary data.</text>
</comment>
<feature type="region of interest" description="Disordered" evidence="1">
    <location>
        <begin position="23"/>
        <end position="53"/>
    </location>
</feature>
<evidence type="ECO:0000256" key="1">
    <source>
        <dbReference type="SAM" id="MobiDB-lite"/>
    </source>
</evidence>
<accession>A0A4Y2FIC9</accession>
<dbReference type="AlphaFoldDB" id="A0A4Y2FIC9"/>
<proteinExistence type="predicted"/>
<keyword evidence="3" id="KW-1185">Reference proteome</keyword>
<feature type="non-terminal residue" evidence="2">
    <location>
        <position position="1"/>
    </location>
</feature>
<sequence length="127" mass="14654">VPELFVLDPVVLYRRRNFSSSEERRVELTHQSSSRTRELESEINSIGSARSESFRPRRELRNLMQKYDAQVADISLYLAIVERQARTAEIEESEWVSQPTHGTVAARLRANYYKGSRGENEGLPSLK</sequence>
<dbReference type="OrthoDB" id="6362792at2759"/>
<protein>
    <submittedName>
        <fullName evidence="2">Uncharacterized protein</fullName>
    </submittedName>
</protein>